<sequence>MMNEILKNNNNLLPDPDWDYYETWMKLVEANCEIDQALELIKAEKIGNSDCDFHANQHVQNAIMALDSIDFGIDKGDYD</sequence>
<evidence type="ECO:0000313" key="2">
    <source>
        <dbReference type="Proteomes" id="UP000629098"/>
    </source>
</evidence>
<accession>A0A8J7BX67</accession>
<dbReference type="AlphaFoldDB" id="A0A8J7BX67"/>
<dbReference type="Proteomes" id="UP000629098">
    <property type="component" value="Unassembled WGS sequence"/>
</dbReference>
<keyword evidence="2" id="KW-1185">Reference proteome</keyword>
<evidence type="ECO:0000313" key="1">
    <source>
        <dbReference type="EMBL" id="MBD2773192.1"/>
    </source>
</evidence>
<dbReference type="EMBL" id="JACXAE010000050">
    <property type="protein sequence ID" value="MBD2773192.1"/>
    <property type="molecule type" value="Genomic_DNA"/>
</dbReference>
<name>A0A8J7BX67_9CYAN</name>
<comment type="caution">
    <text evidence="1">The sequence shown here is derived from an EMBL/GenBank/DDBJ whole genome shotgun (WGS) entry which is preliminary data.</text>
</comment>
<proteinExistence type="predicted"/>
<gene>
    <name evidence="1" type="ORF">ICL16_14225</name>
</gene>
<organism evidence="1 2">
    <name type="scientific">Iningainema tapete BLCC-T55</name>
    <dbReference type="NCBI Taxonomy" id="2748662"/>
    <lineage>
        <taxon>Bacteria</taxon>
        <taxon>Bacillati</taxon>
        <taxon>Cyanobacteriota</taxon>
        <taxon>Cyanophyceae</taxon>
        <taxon>Nostocales</taxon>
        <taxon>Scytonemataceae</taxon>
        <taxon>Iningainema tapete</taxon>
    </lineage>
</organism>
<reference evidence="1" key="1">
    <citation type="submission" date="2020-09" db="EMBL/GenBank/DDBJ databases">
        <title>Iningainema tapete sp. nov. (Scytonemataceae, Cyanobacteria) from greenhouses in central Florida (USA) produces two types of nodularin with biosynthetic potential for microcystin-LR and anabaenopeptins.</title>
        <authorList>
            <person name="Berthold D.E."/>
            <person name="Lefler F.W."/>
            <person name="Huang I.-S."/>
            <person name="Abdulla H."/>
            <person name="Zimba P.V."/>
            <person name="Laughinghouse H.D. IV."/>
        </authorList>
    </citation>
    <scope>NUCLEOTIDE SEQUENCE</scope>
    <source>
        <strain evidence="1">BLCCT55</strain>
    </source>
</reference>
<protein>
    <submittedName>
        <fullName evidence="1">Uncharacterized protein</fullName>
    </submittedName>
</protein>
<dbReference type="RefSeq" id="WP_190828678.1">
    <property type="nucleotide sequence ID" value="NZ_CAWPPI010000050.1"/>
</dbReference>